<evidence type="ECO:0000313" key="7">
    <source>
        <dbReference type="Proteomes" id="UP000005695"/>
    </source>
</evidence>
<keyword evidence="1" id="KW-0479">Metal-binding</keyword>
<dbReference type="AlphaFoldDB" id="Q1K0B1"/>
<comment type="caution">
    <text evidence="6">The sequence shown here is derived from an EMBL/GenBank/DDBJ whole genome shotgun (WGS) entry which is preliminary data.</text>
</comment>
<evidence type="ECO:0000256" key="3">
    <source>
        <dbReference type="ARBA" id="ARBA00023014"/>
    </source>
</evidence>
<keyword evidence="7" id="KW-1185">Reference proteome</keyword>
<feature type="domain" description="Flavodoxin-like" evidence="4">
    <location>
        <begin position="6"/>
        <end position="152"/>
    </location>
</feature>
<sequence>MKINHVHLIYFSPTGTTRKVIDAIAAGMAAEKISRYDLTLSQTPQEQFLSEGIAVIGIPVYAGRVPVGCLDRLANFSANQIPTILVALYGNREFEDALVELQDITSEKGFNVVAAGAFIGEHSYATSSHPVAVGRPDANDLSLAESFGQQIVDKIERDCFDTPVIDGNHPYRDRVAFGGIAPETDAEKCTLCGTCAEVCPVGIVTVADSVTTQAEPCIMCCACVKACKMGARSLNHPMIEGIREFLMKNCSTPKKPQIYL</sequence>
<evidence type="ECO:0000259" key="4">
    <source>
        <dbReference type="PROSITE" id="PS50902"/>
    </source>
</evidence>
<evidence type="ECO:0000313" key="6">
    <source>
        <dbReference type="EMBL" id="EAT16030.1"/>
    </source>
</evidence>
<evidence type="ECO:0000256" key="1">
    <source>
        <dbReference type="ARBA" id="ARBA00022723"/>
    </source>
</evidence>
<dbReference type="PROSITE" id="PS50902">
    <property type="entry name" value="FLAVODOXIN_LIKE"/>
    <property type="match status" value="1"/>
</dbReference>
<reference evidence="6" key="2">
    <citation type="submission" date="2006-05" db="EMBL/GenBank/DDBJ databases">
        <title>Sequencing of the draft genome and assembly of Desulfuromonas acetoxidans DSM 684.</title>
        <authorList>
            <consortium name="US DOE Joint Genome Institute (JGI-PGF)"/>
            <person name="Copeland A."/>
            <person name="Lucas S."/>
            <person name="Lapidus A."/>
            <person name="Barry K."/>
            <person name="Detter J.C."/>
            <person name="Glavina del Rio T."/>
            <person name="Hammon N."/>
            <person name="Israni S."/>
            <person name="Dalin E."/>
            <person name="Tice H."/>
            <person name="Bruce D."/>
            <person name="Pitluck S."/>
            <person name="Richardson P."/>
        </authorList>
    </citation>
    <scope>NUCLEOTIDE SEQUENCE [LARGE SCALE GENOMIC DNA]</scope>
    <source>
        <strain evidence="6">DSM 684</strain>
    </source>
</reference>
<protein>
    <submittedName>
        <fullName evidence="6">4Fe-4S ferredoxin, iron-sulfur binding</fullName>
    </submittedName>
</protein>
<accession>Q1K0B1</accession>
<feature type="domain" description="4Fe-4S ferredoxin-type" evidence="5">
    <location>
        <begin position="180"/>
        <end position="209"/>
    </location>
</feature>
<dbReference type="PANTHER" id="PTHR43122:SF1">
    <property type="entry name" value="IRON-SULFUR-BINDING PROTEIN"/>
    <property type="match status" value="1"/>
</dbReference>
<dbReference type="Gene3D" id="3.30.70.20">
    <property type="match status" value="1"/>
</dbReference>
<dbReference type="EMBL" id="AAEW02000007">
    <property type="protein sequence ID" value="EAT16030.1"/>
    <property type="molecule type" value="Genomic_DNA"/>
</dbReference>
<proteinExistence type="predicted"/>
<dbReference type="GO" id="GO:0051536">
    <property type="term" value="F:iron-sulfur cluster binding"/>
    <property type="evidence" value="ECO:0007669"/>
    <property type="project" value="UniProtKB-KW"/>
</dbReference>
<dbReference type="OrthoDB" id="9798098at2"/>
<reference evidence="6" key="1">
    <citation type="submission" date="2006-05" db="EMBL/GenBank/DDBJ databases">
        <title>Annotation of the draft genome assembly of Desulfuromonas acetoxidans DSM 684.</title>
        <authorList>
            <consortium name="US DOE Joint Genome Institute (JGI-ORNL)"/>
            <person name="Larimer F."/>
            <person name="Land M."/>
            <person name="Hauser L."/>
        </authorList>
    </citation>
    <scope>NUCLEOTIDE SEQUENCE [LARGE SCALE GENOMIC DNA]</scope>
    <source>
        <strain evidence="6">DSM 684</strain>
    </source>
</reference>
<dbReference type="PROSITE" id="PS51379">
    <property type="entry name" value="4FE4S_FER_2"/>
    <property type="match status" value="1"/>
</dbReference>
<dbReference type="GO" id="GO:0010181">
    <property type="term" value="F:FMN binding"/>
    <property type="evidence" value="ECO:0007669"/>
    <property type="project" value="InterPro"/>
</dbReference>
<dbReference type="PANTHER" id="PTHR43122">
    <property type="entry name" value="FERREDOXIN SUBUNIT OF PYRUVATE:FLAVODOXIN OXIDOREDUCTASE-RELATED"/>
    <property type="match status" value="1"/>
</dbReference>
<name>Q1K0B1_DESA6</name>
<dbReference type="InterPro" id="IPR017900">
    <property type="entry name" value="4Fe4S_Fe_S_CS"/>
</dbReference>
<dbReference type="SUPFAM" id="SSF54862">
    <property type="entry name" value="4Fe-4S ferredoxins"/>
    <property type="match status" value="1"/>
</dbReference>
<dbReference type="InterPro" id="IPR008254">
    <property type="entry name" value="Flavodoxin/NO_synth"/>
</dbReference>
<organism evidence="6 7">
    <name type="scientific">Desulfuromonas acetoxidans (strain DSM 684 / 11070)</name>
    <dbReference type="NCBI Taxonomy" id="281689"/>
    <lineage>
        <taxon>Bacteria</taxon>
        <taxon>Pseudomonadati</taxon>
        <taxon>Thermodesulfobacteriota</taxon>
        <taxon>Desulfuromonadia</taxon>
        <taxon>Desulfuromonadales</taxon>
        <taxon>Desulfuromonadaceae</taxon>
        <taxon>Desulfuromonas</taxon>
    </lineage>
</organism>
<dbReference type="InterPro" id="IPR017896">
    <property type="entry name" value="4Fe4S_Fe-S-bd"/>
</dbReference>
<dbReference type="Pfam" id="PF00037">
    <property type="entry name" value="Fer4"/>
    <property type="match status" value="1"/>
</dbReference>
<dbReference type="SUPFAM" id="SSF52218">
    <property type="entry name" value="Flavoproteins"/>
    <property type="match status" value="1"/>
</dbReference>
<dbReference type="PROSITE" id="PS00198">
    <property type="entry name" value="4FE4S_FER_1"/>
    <property type="match status" value="1"/>
</dbReference>
<dbReference type="Gene3D" id="3.40.50.360">
    <property type="match status" value="1"/>
</dbReference>
<dbReference type="GO" id="GO:0046872">
    <property type="term" value="F:metal ion binding"/>
    <property type="evidence" value="ECO:0007669"/>
    <property type="project" value="UniProtKB-KW"/>
</dbReference>
<dbReference type="InterPro" id="IPR029039">
    <property type="entry name" value="Flavoprotein-like_sf"/>
</dbReference>
<dbReference type="Proteomes" id="UP000005695">
    <property type="component" value="Unassembled WGS sequence"/>
</dbReference>
<evidence type="ECO:0000259" key="5">
    <source>
        <dbReference type="PROSITE" id="PS51379"/>
    </source>
</evidence>
<keyword evidence="2" id="KW-0408">Iron</keyword>
<keyword evidence="3" id="KW-0411">Iron-sulfur</keyword>
<evidence type="ECO:0000256" key="2">
    <source>
        <dbReference type="ARBA" id="ARBA00023004"/>
    </source>
</evidence>
<gene>
    <name evidence="6" type="ORF">Dace_2330</name>
</gene>